<keyword evidence="2" id="KW-1185">Reference proteome</keyword>
<sequence length="95" mass="10669">MPLLLRVYVYREGRYWIVVIPAVGAVTQARSTQEIRIMARDCAAVVLDVPLERVRIGAVRTLAEAQVASMEQVAPLGPVWPGAWRVRRKGWGRKS</sequence>
<reference evidence="1 2" key="1">
    <citation type="journal article" date="2008" name="J. Bacteriol.">
        <title>The genome sequence of the tomato-pathogenic actinomycete Clavibacter michiganensis subsp. michiganensis NCPPB382 reveals a large island involved in pathogenicity.</title>
        <authorList>
            <person name="Gartemann K.H."/>
            <person name="Abt B."/>
            <person name="Bekel T."/>
            <person name="Burger A."/>
            <person name="Engemann J."/>
            <person name="Flugel M."/>
            <person name="Gaigalat L."/>
            <person name="Goesmann A."/>
            <person name="Grafen I."/>
            <person name="Kalinowski J."/>
            <person name="Kaup O."/>
            <person name="Kirchner O."/>
            <person name="Krause L."/>
            <person name="Linke B."/>
            <person name="McHardy A."/>
            <person name="Meyer F."/>
            <person name="Pohle S."/>
            <person name="Ruckert C."/>
            <person name="Schneiker S."/>
            <person name="Zellermann E.M."/>
            <person name="Puhler A."/>
            <person name="Eichenlaub R."/>
            <person name="Kaiser O."/>
            <person name="Bartels D."/>
        </authorList>
    </citation>
    <scope>NUCLEOTIDE SEQUENCE [LARGE SCALE GENOMIC DNA]</scope>
    <source>
        <strain evidence="1 2">NCPPB 382</strain>
        <plasmid evidence="1">pCM2</plasmid>
    </source>
</reference>
<gene>
    <name evidence="1" type="ordered locus">pCM2_0061</name>
</gene>
<proteinExistence type="predicted"/>
<protein>
    <submittedName>
        <fullName evidence="1">Uncharacterized protein</fullName>
    </submittedName>
</protein>
<dbReference type="Proteomes" id="UP000001564">
    <property type="component" value="Plasmid pCM2"/>
</dbReference>
<accession>A5CLS4</accession>
<dbReference type="AlphaFoldDB" id="A5CLS4"/>
<dbReference type="HOGENOM" id="CLU_2521641_0_0_11"/>
<evidence type="ECO:0000313" key="2">
    <source>
        <dbReference type="Proteomes" id="UP000001564"/>
    </source>
</evidence>
<dbReference type="EMBL" id="AM711866">
    <property type="protein sequence ID" value="CAM98545.1"/>
    <property type="molecule type" value="Genomic_DNA"/>
</dbReference>
<organism evidence="1 2">
    <name type="scientific">Clavibacter michiganensis subsp. michiganensis (strain NCPPB 382)</name>
    <dbReference type="NCBI Taxonomy" id="443906"/>
    <lineage>
        <taxon>Bacteria</taxon>
        <taxon>Bacillati</taxon>
        <taxon>Actinomycetota</taxon>
        <taxon>Actinomycetes</taxon>
        <taxon>Micrococcales</taxon>
        <taxon>Microbacteriaceae</taxon>
        <taxon>Clavibacter</taxon>
    </lineage>
</organism>
<keyword evidence="1" id="KW-0614">Plasmid</keyword>
<dbReference type="KEGG" id="cmi:pCM2_0061"/>
<dbReference type="RefSeq" id="WP_011931211.1">
    <property type="nucleotide sequence ID" value="NC_009479.1"/>
</dbReference>
<evidence type="ECO:0000313" key="1">
    <source>
        <dbReference type="EMBL" id="CAM98545.1"/>
    </source>
</evidence>
<name>A5CLS4_CLAM3</name>
<geneLocation type="plasmid" evidence="1 2">
    <name>pCM2</name>
</geneLocation>
<dbReference type="SUPFAM" id="SSF143100">
    <property type="entry name" value="TTHA1013/TTHA0281-like"/>
    <property type="match status" value="1"/>
</dbReference>
<dbReference type="InterPro" id="IPR035069">
    <property type="entry name" value="TTHA1013/TTHA0281-like"/>
</dbReference>